<organism evidence="2 3">
    <name type="scientific">Persicobacter psychrovividus</name>
    <dbReference type="NCBI Taxonomy" id="387638"/>
    <lineage>
        <taxon>Bacteria</taxon>
        <taxon>Pseudomonadati</taxon>
        <taxon>Bacteroidota</taxon>
        <taxon>Cytophagia</taxon>
        <taxon>Cytophagales</taxon>
        <taxon>Persicobacteraceae</taxon>
        <taxon>Persicobacter</taxon>
    </lineage>
</organism>
<evidence type="ECO:0000313" key="2">
    <source>
        <dbReference type="EMBL" id="BDD02197.1"/>
    </source>
</evidence>
<evidence type="ECO:0000256" key="1">
    <source>
        <dbReference type="SAM" id="SignalP"/>
    </source>
</evidence>
<dbReference type="RefSeq" id="WP_332922889.1">
    <property type="nucleotide sequence ID" value="NZ_AP025299.1"/>
</dbReference>
<evidence type="ECO:0008006" key="4">
    <source>
        <dbReference type="Google" id="ProtNLM"/>
    </source>
</evidence>
<feature type="signal peptide" evidence="1">
    <location>
        <begin position="1"/>
        <end position="23"/>
    </location>
</feature>
<keyword evidence="1" id="KW-0732">Signal</keyword>
<protein>
    <recommendedName>
        <fullName evidence="4">DUF2490 domain-containing protein</fullName>
    </recommendedName>
</protein>
<feature type="chain" id="PRO_5045115796" description="DUF2490 domain-containing protein" evidence="1">
    <location>
        <begin position="24"/>
        <end position="239"/>
    </location>
</feature>
<reference evidence="2 3" key="1">
    <citation type="submission" date="2021-12" db="EMBL/GenBank/DDBJ databases">
        <title>Genome sequencing of bacteria with rrn-lacking chromosome and rrn-plasmid.</title>
        <authorList>
            <person name="Anda M."/>
            <person name="Iwasaki W."/>
        </authorList>
    </citation>
    <scope>NUCLEOTIDE SEQUENCE [LARGE SCALE GENOMIC DNA]</scope>
    <source>
        <strain evidence="2 3">NBRC 101262</strain>
        <plasmid evidence="2 3">pPP7</plasmid>
    </source>
</reference>
<accession>A0ABN6LGI1</accession>
<proteinExistence type="predicted"/>
<sequence>MIPALPIKKFLILCLFSMLYLWAPTGGAVAQTDRPDFGSWFIYNGTFHYKDRWLLFLESQTRTYNPVTDPQTFFIRPYIGYKIADQFTFWIGNEYHRSWNYPLEDMPRAAKQEYRLTLQGILTSKINRIKFQHRYRYEFRYFDKGEDLHKQRARYRIQVKVPLNKGNGEQGSIFSNIGNEIMVDASPDIAVSQNRLYGMVGYQFTPNIDMQFGYMNIIFENKMVDHRMLFMFNHKLKFK</sequence>
<dbReference type="EMBL" id="AP025299">
    <property type="protein sequence ID" value="BDD02197.1"/>
    <property type="molecule type" value="Genomic_DNA"/>
</dbReference>
<dbReference type="InterPro" id="IPR019619">
    <property type="entry name" value="DUF2490"/>
</dbReference>
<evidence type="ECO:0000313" key="3">
    <source>
        <dbReference type="Proteomes" id="UP001354989"/>
    </source>
</evidence>
<keyword evidence="2" id="KW-0614">Plasmid</keyword>
<name>A0ABN6LGI1_9BACT</name>
<geneLocation type="plasmid" evidence="2 3">
    <name>pPP7</name>
</geneLocation>
<keyword evidence="3" id="KW-1185">Reference proteome</keyword>
<dbReference type="Proteomes" id="UP001354989">
    <property type="component" value="Plasmid pPP7"/>
</dbReference>
<dbReference type="Pfam" id="PF10677">
    <property type="entry name" value="DUF2490"/>
    <property type="match status" value="1"/>
</dbReference>
<gene>
    <name evidence="2" type="ORF">PEPS_44770</name>
</gene>